<evidence type="ECO:0000256" key="3">
    <source>
        <dbReference type="ARBA" id="ARBA00022679"/>
    </source>
</evidence>
<dbReference type="PANTHER" id="PTHR31042">
    <property type="entry name" value="CORE-2/I-BRANCHING BETA-1,6-N-ACETYLGLUCOSAMINYLTRANSFERASE FAMILY PROTEIN-RELATED"/>
    <property type="match status" value="1"/>
</dbReference>
<evidence type="ECO:0000256" key="2">
    <source>
        <dbReference type="ARBA" id="ARBA00022676"/>
    </source>
</evidence>
<comment type="caution">
    <text evidence="7">The sequence shown here is derived from an EMBL/GenBank/DDBJ whole genome shotgun (WGS) entry which is preliminary data.</text>
</comment>
<accession>A0A2U1PXU3</accession>
<dbReference type="InterPro" id="IPR044174">
    <property type="entry name" value="BC10-like"/>
</dbReference>
<keyword evidence="6" id="KW-0812">Transmembrane</keyword>
<keyword evidence="6" id="KW-1133">Transmembrane helix</keyword>
<comment type="subcellular location">
    <subcellularLocation>
        <location evidence="1">Membrane</location>
        <topology evidence="1">Single-pass type II membrane protein</topology>
    </subcellularLocation>
</comment>
<dbReference type="STRING" id="35608.A0A2U1PXU3"/>
<keyword evidence="3 7" id="KW-0808">Transferase</keyword>
<proteinExistence type="predicted"/>
<dbReference type="PANTHER" id="PTHR31042:SF77">
    <property type="entry name" value="GLYCOSYLTRANSFERASE"/>
    <property type="match status" value="1"/>
</dbReference>
<organism evidence="7 8">
    <name type="scientific">Artemisia annua</name>
    <name type="common">Sweet wormwood</name>
    <dbReference type="NCBI Taxonomy" id="35608"/>
    <lineage>
        <taxon>Eukaryota</taxon>
        <taxon>Viridiplantae</taxon>
        <taxon>Streptophyta</taxon>
        <taxon>Embryophyta</taxon>
        <taxon>Tracheophyta</taxon>
        <taxon>Spermatophyta</taxon>
        <taxon>Magnoliopsida</taxon>
        <taxon>eudicotyledons</taxon>
        <taxon>Gunneridae</taxon>
        <taxon>Pentapetalae</taxon>
        <taxon>asterids</taxon>
        <taxon>campanulids</taxon>
        <taxon>Asterales</taxon>
        <taxon>Asteraceae</taxon>
        <taxon>Asteroideae</taxon>
        <taxon>Anthemideae</taxon>
        <taxon>Artemisiinae</taxon>
        <taxon>Artemisia</taxon>
    </lineage>
</organism>
<keyword evidence="2" id="KW-0328">Glycosyltransferase</keyword>
<dbReference type="Pfam" id="PF02485">
    <property type="entry name" value="Branch"/>
    <property type="match status" value="1"/>
</dbReference>
<evidence type="ECO:0000313" key="8">
    <source>
        <dbReference type="Proteomes" id="UP000245207"/>
    </source>
</evidence>
<reference evidence="7 8" key="1">
    <citation type="journal article" date="2018" name="Mol. Plant">
        <title>The genome of Artemisia annua provides insight into the evolution of Asteraceae family and artemisinin biosynthesis.</title>
        <authorList>
            <person name="Shen Q."/>
            <person name="Zhang L."/>
            <person name="Liao Z."/>
            <person name="Wang S."/>
            <person name="Yan T."/>
            <person name="Shi P."/>
            <person name="Liu M."/>
            <person name="Fu X."/>
            <person name="Pan Q."/>
            <person name="Wang Y."/>
            <person name="Lv Z."/>
            <person name="Lu X."/>
            <person name="Zhang F."/>
            <person name="Jiang W."/>
            <person name="Ma Y."/>
            <person name="Chen M."/>
            <person name="Hao X."/>
            <person name="Li L."/>
            <person name="Tang Y."/>
            <person name="Lv G."/>
            <person name="Zhou Y."/>
            <person name="Sun X."/>
            <person name="Brodelius P.E."/>
            <person name="Rose J.K.C."/>
            <person name="Tang K."/>
        </authorList>
    </citation>
    <scope>NUCLEOTIDE SEQUENCE [LARGE SCALE GENOMIC DNA]</scope>
    <source>
        <strain evidence="8">cv. Huhao1</strain>
        <tissue evidence="7">Leaf</tissue>
    </source>
</reference>
<keyword evidence="8" id="KW-1185">Reference proteome</keyword>
<feature type="transmembrane region" description="Helical" evidence="6">
    <location>
        <begin position="24"/>
        <end position="48"/>
    </location>
</feature>
<protein>
    <submittedName>
        <fullName evidence="7">Glycosyl transferase, family 14</fullName>
    </submittedName>
</protein>
<dbReference type="Proteomes" id="UP000245207">
    <property type="component" value="Unassembled WGS sequence"/>
</dbReference>
<evidence type="ECO:0000256" key="1">
    <source>
        <dbReference type="ARBA" id="ARBA00004606"/>
    </source>
</evidence>
<dbReference type="OrthoDB" id="191334at2759"/>
<dbReference type="InterPro" id="IPR003406">
    <property type="entry name" value="Glyco_trans_14"/>
</dbReference>
<evidence type="ECO:0000256" key="4">
    <source>
        <dbReference type="ARBA" id="ARBA00023136"/>
    </source>
</evidence>
<evidence type="ECO:0000256" key="5">
    <source>
        <dbReference type="ARBA" id="ARBA00023180"/>
    </source>
</evidence>
<dbReference type="EMBL" id="PKPP01000620">
    <property type="protein sequence ID" value="PWA90555.1"/>
    <property type="molecule type" value="Genomic_DNA"/>
</dbReference>
<dbReference type="GO" id="GO:0016020">
    <property type="term" value="C:membrane"/>
    <property type="evidence" value="ECO:0007669"/>
    <property type="project" value="UniProtKB-SubCell"/>
</dbReference>
<keyword evidence="5" id="KW-0325">Glycoprotein</keyword>
<dbReference type="GO" id="GO:0016757">
    <property type="term" value="F:glycosyltransferase activity"/>
    <property type="evidence" value="ECO:0007669"/>
    <property type="project" value="UniProtKB-KW"/>
</dbReference>
<evidence type="ECO:0000313" key="7">
    <source>
        <dbReference type="EMBL" id="PWA90555.1"/>
    </source>
</evidence>
<dbReference type="AlphaFoldDB" id="A0A2U1PXU3"/>
<evidence type="ECO:0000256" key="6">
    <source>
        <dbReference type="SAM" id="Phobius"/>
    </source>
</evidence>
<keyword evidence="4 6" id="KW-0472">Membrane</keyword>
<sequence>MASHDTKNEFPAKTLNLFNSKSTLLHLFIFLNGLPIGFVCAFCIQSYLATNPIFFFSALPSISQPKPPASSKIPPTLLPPMGFSVKRQIPMMHNMSDEDLVRSVMKVTTENVTTVPHKVAFMFLTPGRMPFTPLWELFFKGHKGLFTIYVHTHPSYNETIPRHSVFHDTRITSQPVYWGDISMVDAERRLLANALLDPSNQRFVLLSDSCIPLFNFTVTYNYLINSNFSYVSSYDEKAKSGRGRYNPQMLPEITIHDWRKGSQWFEVNRTLALGIVTDKKYYSLFKQFCHPPCYNDEHYLPTLASILYGEMNSNRTVTHVDWSKVGPHPRRYVASEITAEFLNSIRFGSKECIYNGKPAYTCFLFSRKFTWSTLKPLLTFAPLLFGENP</sequence>
<name>A0A2U1PXU3_ARTAN</name>
<gene>
    <name evidence="7" type="ORF">CTI12_AA045950</name>
</gene>